<accession>A0A2T9ZCP2</accession>
<comment type="similarity">
    <text evidence="4">Belongs to the eIF-3 subunit F family.</text>
</comment>
<evidence type="ECO:0000256" key="1">
    <source>
        <dbReference type="ARBA" id="ARBA00022490"/>
    </source>
</evidence>
<reference evidence="6 7" key="1">
    <citation type="journal article" date="2018" name="MBio">
        <title>Comparative Genomics Reveals the Core Gene Toolbox for the Fungus-Insect Symbiosis.</title>
        <authorList>
            <person name="Wang Y."/>
            <person name="Stata M."/>
            <person name="Wang W."/>
            <person name="Stajich J.E."/>
            <person name="White M.M."/>
            <person name="Moncalvo J.M."/>
        </authorList>
    </citation>
    <scope>NUCLEOTIDE SEQUENCE [LARGE SCALE GENOMIC DNA]</scope>
    <source>
        <strain evidence="6 7">SC-DP-2</strain>
    </source>
</reference>
<keyword evidence="7" id="KW-1185">Reference proteome</keyword>
<dbReference type="InterPro" id="IPR024969">
    <property type="entry name" value="EIF3F/CSN6-like_C"/>
</dbReference>
<dbReference type="AlphaFoldDB" id="A0A2T9ZCP2"/>
<dbReference type="Pfam" id="PF13012">
    <property type="entry name" value="MitMem_reg"/>
    <property type="match status" value="1"/>
</dbReference>
<dbReference type="GO" id="GO:0071541">
    <property type="term" value="C:eukaryotic translation initiation factor 3 complex, eIF3m"/>
    <property type="evidence" value="ECO:0007669"/>
    <property type="project" value="TreeGrafter"/>
</dbReference>
<protein>
    <recommendedName>
        <fullName evidence="4">Eukaryotic translation initiation factor 3 subunit F</fullName>
        <shortName evidence="4">eIF3f</shortName>
    </recommendedName>
</protein>
<organism evidence="6 7">
    <name type="scientific">Smittium megazygosporum</name>
    <dbReference type="NCBI Taxonomy" id="133381"/>
    <lineage>
        <taxon>Eukaryota</taxon>
        <taxon>Fungi</taxon>
        <taxon>Fungi incertae sedis</taxon>
        <taxon>Zoopagomycota</taxon>
        <taxon>Kickxellomycotina</taxon>
        <taxon>Harpellomycetes</taxon>
        <taxon>Harpellales</taxon>
        <taxon>Legeriomycetaceae</taxon>
        <taxon>Smittium</taxon>
    </lineage>
</organism>
<dbReference type="PANTHER" id="PTHR10540:SF6">
    <property type="entry name" value="EUKARYOTIC TRANSLATION INITIATION FACTOR 3 SUBUNIT F"/>
    <property type="match status" value="1"/>
</dbReference>
<dbReference type="HAMAP" id="MF_03005">
    <property type="entry name" value="eIF3f"/>
    <property type="match status" value="1"/>
</dbReference>
<dbReference type="Gene3D" id="3.40.140.10">
    <property type="entry name" value="Cytidine Deaminase, domain 2"/>
    <property type="match status" value="1"/>
</dbReference>
<proteinExistence type="inferred from homology"/>
<evidence type="ECO:0000313" key="7">
    <source>
        <dbReference type="Proteomes" id="UP000245609"/>
    </source>
</evidence>
<comment type="caution">
    <text evidence="6">The sequence shown here is derived from an EMBL/GenBank/DDBJ whole genome shotgun (WGS) entry which is preliminary data.</text>
</comment>
<dbReference type="OrthoDB" id="25498at2759"/>
<sequence length="319" mass="35776">MSLTLNLSGLPTSPEFQKSIKESQKVFVYPSVVFSVIDHYLKRNNKQDRVIGTLLGVRKPESNVVEIKSCFPVPHFETDTHVEVDMEYHRIFYAAMKRTHPNEEIIGWYATGGSIGNHSSLIQEFYANEAGALGAVHMIVDTSLESKSLKIQVFSDLSFGSPFEQAGGCIFSPLRYELIYPEAEKNLLQLLSSDSGNSSLSTENTSNLSNENPLFAKSAQGSTIPFISDIEQLESVIKSLIEMIERVSEYIQNVIDDKVEPDPIIGNYLIDMLASVPKIESETFETLFQSHLQNLLMVIYLSNLTRAQINIANRLHHLN</sequence>
<dbReference type="Proteomes" id="UP000245609">
    <property type="component" value="Unassembled WGS sequence"/>
</dbReference>
<comment type="subcellular location">
    <subcellularLocation>
        <location evidence="4">Cytoplasm</location>
    </subcellularLocation>
</comment>
<dbReference type="GO" id="GO:0008237">
    <property type="term" value="F:metallopeptidase activity"/>
    <property type="evidence" value="ECO:0007669"/>
    <property type="project" value="InterPro"/>
</dbReference>
<evidence type="ECO:0000256" key="4">
    <source>
        <dbReference type="HAMAP-Rule" id="MF_03005"/>
    </source>
</evidence>
<dbReference type="InterPro" id="IPR027531">
    <property type="entry name" value="eIF3f"/>
</dbReference>
<dbReference type="STRING" id="133381.A0A2T9ZCP2"/>
<dbReference type="PROSITE" id="PS50249">
    <property type="entry name" value="MPN"/>
    <property type="match status" value="1"/>
</dbReference>
<comment type="function">
    <text evidence="4">Component of the eukaryotic translation initiation factor 3 (eIF-3) complex, which is involved in protein synthesis of a specialized repertoire of mRNAs and, together with other initiation factors, stimulates binding of mRNA and methionyl-tRNAi to the 40S ribosome. The eIF-3 complex specifically targets and initiates translation of a subset of mRNAs involved in cell proliferation.</text>
</comment>
<comment type="subunit">
    <text evidence="4">Component of the eukaryotic translation initiation factor 3 (eIF-3) complex.</text>
</comment>
<evidence type="ECO:0000313" key="6">
    <source>
        <dbReference type="EMBL" id="PVV02351.1"/>
    </source>
</evidence>
<dbReference type="GO" id="GO:0031369">
    <property type="term" value="F:translation initiation factor binding"/>
    <property type="evidence" value="ECO:0007669"/>
    <property type="project" value="InterPro"/>
</dbReference>
<keyword evidence="3 4" id="KW-0648">Protein biosynthesis</keyword>
<dbReference type="GO" id="GO:0003743">
    <property type="term" value="F:translation initiation factor activity"/>
    <property type="evidence" value="ECO:0007669"/>
    <property type="project" value="UniProtKB-UniRule"/>
</dbReference>
<dbReference type="PANTHER" id="PTHR10540">
    <property type="entry name" value="EUKARYOTIC TRANSLATION INITIATION FACTOR 3 SUBUNIT F-RELATED"/>
    <property type="match status" value="1"/>
</dbReference>
<keyword evidence="1 4" id="KW-0963">Cytoplasm</keyword>
<gene>
    <name evidence="6" type="ORF">BB560_003198</name>
</gene>
<dbReference type="SMART" id="SM00232">
    <property type="entry name" value="JAB_MPN"/>
    <property type="match status" value="1"/>
</dbReference>
<dbReference type="GO" id="GO:0033290">
    <property type="term" value="C:eukaryotic 48S preinitiation complex"/>
    <property type="evidence" value="ECO:0007669"/>
    <property type="project" value="UniProtKB-UniRule"/>
</dbReference>
<dbReference type="GO" id="GO:0016282">
    <property type="term" value="C:eukaryotic 43S preinitiation complex"/>
    <property type="evidence" value="ECO:0007669"/>
    <property type="project" value="UniProtKB-UniRule"/>
</dbReference>
<dbReference type="InterPro" id="IPR000555">
    <property type="entry name" value="JAMM/MPN+_dom"/>
</dbReference>
<name>A0A2T9ZCP2_9FUNG</name>
<feature type="domain" description="MPN" evidence="5">
    <location>
        <begin position="26"/>
        <end position="160"/>
    </location>
</feature>
<dbReference type="Pfam" id="PF01398">
    <property type="entry name" value="JAB"/>
    <property type="match status" value="1"/>
</dbReference>
<dbReference type="InterPro" id="IPR037518">
    <property type="entry name" value="MPN"/>
</dbReference>
<evidence type="ECO:0000259" key="5">
    <source>
        <dbReference type="PROSITE" id="PS50249"/>
    </source>
</evidence>
<keyword evidence="2 4" id="KW-0396">Initiation factor</keyword>
<dbReference type="EMBL" id="MBFS01000496">
    <property type="protein sequence ID" value="PVV02351.1"/>
    <property type="molecule type" value="Genomic_DNA"/>
</dbReference>
<evidence type="ECO:0000256" key="2">
    <source>
        <dbReference type="ARBA" id="ARBA00022540"/>
    </source>
</evidence>
<dbReference type="CDD" id="cd08064">
    <property type="entry name" value="MPN_eIF3f"/>
    <property type="match status" value="1"/>
</dbReference>
<dbReference type="GO" id="GO:0001732">
    <property type="term" value="P:formation of cytoplasmic translation initiation complex"/>
    <property type="evidence" value="ECO:0007669"/>
    <property type="project" value="UniProtKB-UniRule"/>
</dbReference>
<evidence type="ECO:0000256" key="3">
    <source>
        <dbReference type="ARBA" id="ARBA00022917"/>
    </source>
</evidence>